<evidence type="ECO:0000256" key="6">
    <source>
        <dbReference type="ARBA" id="ARBA00012458"/>
    </source>
</evidence>
<evidence type="ECO:0000313" key="18">
    <source>
        <dbReference type="Proteomes" id="UP000241986"/>
    </source>
</evidence>
<evidence type="ECO:0000313" key="16">
    <source>
        <dbReference type="EMBL" id="MCR4450072.1"/>
    </source>
</evidence>
<dbReference type="EC" id="2.5.1.15" evidence="6 14"/>
<evidence type="ECO:0000256" key="3">
    <source>
        <dbReference type="ARBA" id="ARBA00004763"/>
    </source>
</evidence>
<evidence type="ECO:0000256" key="14">
    <source>
        <dbReference type="RuleBase" id="RU361205"/>
    </source>
</evidence>
<evidence type="ECO:0000256" key="2">
    <source>
        <dbReference type="ARBA" id="ARBA00001946"/>
    </source>
</evidence>
<comment type="pathway">
    <text evidence="3 14">Cofactor biosynthesis; tetrahydrofolate biosynthesis; 7,8-dihydrofolate from 2-amino-4-hydroxy-6-hydroxymethyl-7,8-dihydropteridine diphosphate and 4-aminobenzoate: step 1/2.</text>
</comment>
<keyword evidence="8 14" id="KW-0808">Transferase</keyword>
<dbReference type="InterPro" id="IPR000489">
    <property type="entry name" value="Pterin-binding_dom"/>
</dbReference>
<dbReference type="NCBIfam" id="TIGR01496">
    <property type="entry name" value="DHPS"/>
    <property type="match status" value="1"/>
</dbReference>
<comment type="similarity">
    <text evidence="4 14">Belongs to the DHPS family.</text>
</comment>
<reference evidence="16" key="2">
    <citation type="submission" date="2022-08" db="EMBL/GenBank/DDBJ databases">
        <title>A global survey of hypervirulent Aeromonas hydrophila identified this emerging pathogen in farmed fish in the lower Mekong River basin.</title>
        <authorList>
            <person name="Xu T."/>
            <person name="Rasmussen-Ivey C.R."/>
            <person name="Moen F.S."/>
            <person name="Fernandez Bravo A."/>
            <person name="Lamy B."/>
            <person name="Beaz-Hidalgo R."/>
            <person name="Khan C.D."/>
            <person name="Castro Escarpulli G."/>
            <person name="Yasin I.S.M."/>
            <person name="Figueras M.J."/>
            <person name="Azzam Sayuti M."/>
            <person name="Karim M.M."/>
            <person name="Alam K.M."/>
            <person name="Le T.T.T."/>
            <person name="Thao N.H.P."/>
            <person name="Addo S."/>
            <person name="Duodu S."/>
            <person name="Ali S."/>
            <person name="Mey S."/>
            <person name="Somony T."/>
            <person name="Liles M.R."/>
        </authorList>
    </citation>
    <scope>NUCLEOTIDE SEQUENCE</scope>
    <source>
        <strain evidence="16">0.14</strain>
    </source>
</reference>
<dbReference type="PROSITE" id="PS50972">
    <property type="entry name" value="PTERIN_BINDING"/>
    <property type="match status" value="1"/>
</dbReference>
<organism evidence="17 18">
    <name type="scientific">Aeromonas veronii</name>
    <dbReference type="NCBI Taxonomy" id="654"/>
    <lineage>
        <taxon>Bacteria</taxon>
        <taxon>Pseudomonadati</taxon>
        <taxon>Pseudomonadota</taxon>
        <taxon>Gammaproteobacteria</taxon>
        <taxon>Aeromonadales</taxon>
        <taxon>Aeromonadaceae</taxon>
        <taxon>Aeromonas</taxon>
    </lineage>
</organism>
<dbReference type="Proteomes" id="UP001204061">
    <property type="component" value="Unassembled WGS sequence"/>
</dbReference>
<dbReference type="GO" id="GO:0004156">
    <property type="term" value="F:dihydropteroate synthase activity"/>
    <property type="evidence" value="ECO:0007669"/>
    <property type="project" value="UniProtKB-EC"/>
</dbReference>
<feature type="domain" description="Pterin-binding" evidence="15">
    <location>
        <begin position="15"/>
        <end position="267"/>
    </location>
</feature>
<dbReference type="PROSITE" id="PS00792">
    <property type="entry name" value="DHPS_1"/>
    <property type="match status" value="1"/>
</dbReference>
<evidence type="ECO:0000256" key="11">
    <source>
        <dbReference type="ARBA" id="ARBA00022909"/>
    </source>
</evidence>
<evidence type="ECO:0000256" key="7">
    <source>
        <dbReference type="ARBA" id="ARBA00016919"/>
    </source>
</evidence>
<dbReference type="GO" id="GO:0005829">
    <property type="term" value="C:cytosol"/>
    <property type="evidence" value="ECO:0007669"/>
    <property type="project" value="TreeGrafter"/>
</dbReference>
<dbReference type="InterPro" id="IPR011005">
    <property type="entry name" value="Dihydropteroate_synth-like_sf"/>
</dbReference>
<dbReference type="RefSeq" id="WP_107682539.1">
    <property type="nucleotide sequence ID" value="NZ_CAWOON010000038.1"/>
</dbReference>
<keyword evidence="10 14" id="KW-0460">Magnesium</keyword>
<dbReference type="Pfam" id="PF00809">
    <property type="entry name" value="Pterin_bind"/>
    <property type="match status" value="1"/>
</dbReference>
<dbReference type="EMBL" id="PZKL01000012">
    <property type="protein sequence ID" value="PTH82473.1"/>
    <property type="molecule type" value="Genomic_DNA"/>
</dbReference>
<evidence type="ECO:0000256" key="9">
    <source>
        <dbReference type="ARBA" id="ARBA00022723"/>
    </source>
</evidence>
<dbReference type="InterPro" id="IPR045031">
    <property type="entry name" value="DHP_synth-like"/>
</dbReference>
<accession>A0A2T4N6N6</accession>
<dbReference type="PROSITE" id="PS00793">
    <property type="entry name" value="DHPS_2"/>
    <property type="match status" value="1"/>
</dbReference>
<reference evidence="17 18" key="1">
    <citation type="submission" date="2018-03" db="EMBL/GenBank/DDBJ databases">
        <title>Aeromonas veronii whole genome sequencing and analysis.</title>
        <authorList>
            <person name="Xie H."/>
            <person name="Liu T."/>
            <person name="Wang K."/>
        </authorList>
    </citation>
    <scope>NUCLEOTIDE SEQUENCE [LARGE SCALE GENOMIC DNA]</scope>
    <source>
        <strain evidence="17 18">XH.VA.1</strain>
    </source>
</reference>
<sequence>MQLTSKGLSLSLDRPHVMGILNVTPDSFSDGGNFNQFERAMAHARQMVSDGATLIDIGGESTRPGAPDVSEQEELDRVIPVVEQMARELDVMISLDTSKAAVMREGCKAGAHLINDVRALQEPGALQAAAEAAVPVCLMHMQGQPRTMQVEPHYDDLIGEVRAFFDERIAACLAVGIRREELLLDPGYGFGKTLAHNYQLLAAQQELLDYGLPLLVGMSRKSMIGNLLGRPVDERLAGSLACALIGMQHGARIIRVHDVRETIDALRVGWLAMTGQDFISR</sequence>
<proteinExistence type="inferred from homology"/>
<dbReference type="GO" id="GO:0046872">
    <property type="term" value="F:metal ion binding"/>
    <property type="evidence" value="ECO:0007669"/>
    <property type="project" value="UniProtKB-KW"/>
</dbReference>
<evidence type="ECO:0000256" key="10">
    <source>
        <dbReference type="ARBA" id="ARBA00022842"/>
    </source>
</evidence>
<keyword evidence="9 14" id="KW-0479">Metal-binding</keyword>
<evidence type="ECO:0000256" key="12">
    <source>
        <dbReference type="ARBA" id="ARBA00030193"/>
    </source>
</evidence>
<evidence type="ECO:0000256" key="8">
    <source>
        <dbReference type="ARBA" id="ARBA00022679"/>
    </source>
</evidence>
<dbReference type="UniPathway" id="UPA00077">
    <property type="reaction ID" value="UER00156"/>
</dbReference>
<dbReference type="AlphaFoldDB" id="A0A2T4N6N6"/>
<dbReference type="CDD" id="cd00739">
    <property type="entry name" value="DHPS"/>
    <property type="match status" value="1"/>
</dbReference>
<dbReference type="PANTHER" id="PTHR20941:SF1">
    <property type="entry name" value="FOLIC ACID SYNTHESIS PROTEIN FOL1"/>
    <property type="match status" value="1"/>
</dbReference>
<name>A0A2T4N6N6_AERVE</name>
<dbReference type="GO" id="GO:0046656">
    <property type="term" value="P:folic acid biosynthetic process"/>
    <property type="evidence" value="ECO:0007669"/>
    <property type="project" value="UniProtKB-KW"/>
</dbReference>
<protein>
    <recommendedName>
        <fullName evidence="7 14">Dihydropteroate synthase</fullName>
        <shortName evidence="14">DHPS</shortName>
        <ecNumber evidence="6 14">2.5.1.15</ecNumber>
    </recommendedName>
    <alternativeName>
        <fullName evidence="12 14">Dihydropteroate pyrophosphorylase</fullName>
    </alternativeName>
</protein>
<dbReference type="SUPFAM" id="SSF51717">
    <property type="entry name" value="Dihydropteroate synthetase-like"/>
    <property type="match status" value="1"/>
</dbReference>
<evidence type="ECO:0000259" key="15">
    <source>
        <dbReference type="PROSITE" id="PS50972"/>
    </source>
</evidence>
<dbReference type="Proteomes" id="UP000241986">
    <property type="component" value="Unassembled WGS sequence"/>
</dbReference>
<comment type="caution">
    <text evidence="17">The sequence shown here is derived from an EMBL/GenBank/DDBJ whole genome shotgun (WGS) entry which is preliminary data.</text>
</comment>
<keyword evidence="11 14" id="KW-0289">Folate biosynthesis</keyword>
<comment type="function">
    <text evidence="13 14">Catalyzes the condensation of para-aminobenzoate (pABA) with 6-hydroxymethyl-7,8-dihydropterin diphosphate (DHPt-PP) to form 7,8-dihydropteroate (H2Pte), the immediate precursor of folate derivatives.</text>
</comment>
<evidence type="ECO:0000256" key="13">
    <source>
        <dbReference type="ARBA" id="ARBA00053449"/>
    </source>
</evidence>
<evidence type="ECO:0000256" key="1">
    <source>
        <dbReference type="ARBA" id="ARBA00000012"/>
    </source>
</evidence>
<evidence type="ECO:0000256" key="4">
    <source>
        <dbReference type="ARBA" id="ARBA00009503"/>
    </source>
</evidence>
<dbReference type="FunFam" id="3.20.20.20:FF:000004">
    <property type="entry name" value="Dihydropteroate synthase"/>
    <property type="match status" value="1"/>
</dbReference>
<dbReference type="GO" id="GO:0046654">
    <property type="term" value="P:tetrahydrofolate biosynthetic process"/>
    <property type="evidence" value="ECO:0007669"/>
    <property type="project" value="UniProtKB-UniPathway"/>
</dbReference>
<dbReference type="EMBL" id="JANLFC010000054">
    <property type="protein sequence ID" value="MCR4450072.1"/>
    <property type="molecule type" value="Genomic_DNA"/>
</dbReference>
<evidence type="ECO:0000313" key="17">
    <source>
        <dbReference type="EMBL" id="PTH82473.1"/>
    </source>
</evidence>
<comment type="catalytic activity">
    <reaction evidence="1">
        <text>(7,8-dihydropterin-6-yl)methyl diphosphate + 4-aminobenzoate = 7,8-dihydropteroate + diphosphate</text>
        <dbReference type="Rhea" id="RHEA:19949"/>
        <dbReference type="ChEBI" id="CHEBI:17836"/>
        <dbReference type="ChEBI" id="CHEBI:17839"/>
        <dbReference type="ChEBI" id="CHEBI:33019"/>
        <dbReference type="ChEBI" id="CHEBI:72950"/>
        <dbReference type="EC" id="2.5.1.15"/>
    </reaction>
</comment>
<gene>
    <name evidence="17" type="primary">folP</name>
    <name evidence="17" type="ORF">DAA48_03675</name>
    <name evidence="16" type="ORF">NS965_16920</name>
</gene>
<dbReference type="InterPro" id="IPR006390">
    <property type="entry name" value="DHP_synth_dom"/>
</dbReference>
<evidence type="ECO:0000256" key="5">
    <source>
        <dbReference type="ARBA" id="ARBA00011738"/>
    </source>
</evidence>
<comment type="subunit">
    <text evidence="5">Homodimer.</text>
</comment>
<dbReference type="Gene3D" id="3.20.20.20">
    <property type="entry name" value="Dihydropteroate synthase-like"/>
    <property type="match status" value="1"/>
</dbReference>
<comment type="cofactor">
    <cofactor evidence="2 14">
        <name>Mg(2+)</name>
        <dbReference type="ChEBI" id="CHEBI:18420"/>
    </cofactor>
</comment>
<dbReference type="PANTHER" id="PTHR20941">
    <property type="entry name" value="FOLATE SYNTHESIS PROTEINS"/>
    <property type="match status" value="1"/>
</dbReference>